<gene>
    <name evidence="1" type="ORF">CRENPOLYSF2_500006</name>
</gene>
<organism evidence="1 2">
    <name type="scientific">Crenothrix polyspora</name>
    <dbReference type="NCBI Taxonomy" id="360316"/>
    <lineage>
        <taxon>Bacteria</taxon>
        <taxon>Pseudomonadati</taxon>
        <taxon>Pseudomonadota</taxon>
        <taxon>Gammaproteobacteria</taxon>
        <taxon>Methylococcales</taxon>
        <taxon>Crenotrichaceae</taxon>
        <taxon>Crenothrix</taxon>
    </lineage>
</organism>
<evidence type="ECO:0000313" key="1">
    <source>
        <dbReference type="EMBL" id="SJM95246.1"/>
    </source>
</evidence>
<reference evidence="2" key="1">
    <citation type="submission" date="2017-02" db="EMBL/GenBank/DDBJ databases">
        <authorList>
            <person name="Daims H."/>
        </authorList>
    </citation>
    <scope>NUCLEOTIDE SEQUENCE [LARGE SCALE GENOMIC DNA]</scope>
</reference>
<protein>
    <submittedName>
        <fullName evidence="1">Uncharacterized protein</fullName>
    </submittedName>
</protein>
<evidence type="ECO:0000313" key="2">
    <source>
        <dbReference type="Proteomes" id="UP000195442"/>
    </source>
</evidence>
<dbReference type="EMBL" id="FUKJ01000414">
    <property type="protein sequence ID" value="SJM95246.1"/>
    <property type="molecule type" value="Genomic_DNA"/>
</dbReference>
<proteinExistence type="predicted"/>
<accession>A0A1R4HG72</accession>
<keyword evidence="2" id="KW-1185">Reference proteome</keyword>
<name>A0A1R4HG72_9GAMM</name>
<sequence length="45" mass="4865">MAIRATGYAGTTDVGSWGELCDDAFDILIKALFINILFTSYVSGF</sequence>
<dbReference type="AlphaFoldDB" id="A0A1R4HG72"/>
<dbReference type="Proteomes" id="UP000195442">
    <property type="component" value="Unassembled WGS sequence"/>
</dbReference>